<accession>A0ABN9V7P0</accession>
<proteinExistence type="predicted"/>
<keyword evidence="3" id="KW-1185">Reference proteome</keyword>
<evidence type="ECO:0000256" key="1">
    <source>
        <dbReference type="SAM" id="MobiDB-lite"/>
    </source>
</evidence>
<protein>
    <submittedName>
        <fullName evidence="2">Uncharacterized protein</fullName>
    </submittedName>
</protein>
<reference evidence="2" key="1">
    <citation type="submission" date="2023-10" db="EMBL/GenBank/DDBJ databases">
        <authorList>
            <person name="Chen Y."/>
            <person name="Shah S."/>
            <person name="Dougan E. K."/>
            <person name="Thang M."/>
            <person name="Chan C."/>
        </authorList>
    </citation>
    <scope>NUCLEOTIDE SEQUENCE [LARGE SCALE GENOMIC DNA]</scope>
</reference>
<feature type="compositionally biased region" description="Acidic residues" evidence="1">
    <location>
        <begin position="475"/>
        <end position="486"/>
    </location>
</feature>
<sequence length="738" mass="79223">MSRMSTATSVREFLEPIVNTTCQGYYTSALMVAGSMAALTNGAAVKIWSQKPTPLFAPVFQIGNAQAGKSRLFSVCEQIFDACDDVIGDRVDSLLDQGPPVTVKSICLQSFTITEFFYRCSTSFPLVDFAEGDGRVADFKQSDVRCGRAFNLDEAHEFWDGLGLLTAGRGGGDKDRAPVVHASTLNALIGSGQTRRATRTSATFGESRGKRASVSLLGNRRPEKFIAMDRGGVGNHTARTKERFVICIDHSTPRRAALPAASRLPPGVSAWAWLPLTPQQARTFDWETFLDALGAAAQALQRGDGEAGAPPAAPRGCSFAGAPGEYKVEFPDGEESRFRFRYLRATPPSAGDAPVRTEFRISNRGELADPAEHVQAGAKKARKIMAGNQVAQGIRAQLRADDDATISALESNAAGQQGVQAALLAVLDHAVGGGTLDEASGLPIIAADHVQCARRMLDISLAIRDIWRAALDEVGKDDDSEGEGEELQNRLARPVRGQYSADGFGAPLAAQPPVTSGSPPPLVAVRYAADAPPVAGSAAEGPAISQPAAVGAGEGDAFVPAPPDEDAFSSEVQALQFSDLPSEEDFDKEGLGEVGRMLFAKAMFKDRELIRRVLLAGRSRPPVNACVDNCNVAAKDQEGGARRKKRVRPSKPEVVSALKAAFEHFPRLRACRVQEDEVVFVAWPSSARGQTLFHNELMRCCHVLLRQLSQKRAVPRGLPAACRFLGGWQLEFLRAWNF</sequence>
<evidence type="ECO:0000313" key="3">
    <source>
        <dbReference type="Proteomes" id="UP001189429"/>
    </source>
</evidence>
<comment type="caution">
    <text evidence="2">The sequence shown here is derived from an EMBL/GenBank/DDBJ whole genome shotgun (WGS) entry which is preliminary data.</text>
</comment>
<organism evidence="2 3">
    <name type="scientific">Prorocentrum cordatum</name>
    <dbReference type="NCBI Taxonomy" id="2364126"/>
    <lineage>
        <taxon>Eukaryota</taxon>
        <taxon>Sar</taxon>
        <taxon>Alveolata</taxon>
        <taxon>Dinophyceae</taxon>
        <taxon>Prorocentrales</taxon>
        <taxon>Prorocentraceae</taxon>
        <taxon>Prorocentrum</taxon>
    </lineage>
</organism>
<gene>
    <name evidence="2" type="ORF">PCOR1329_LOCUS54731</name>
</gene>
<evidence type="ECO:0000313" key="2">
    <source>
        <dbReference type="EMBL" id="CAK0867910.1"/>
    </source>
</evidence>
<dbReference type="EMBL" id="CAUYUJ010016693">
    <property type="protein sequence ID" value="CAK0867910.1"/>
    <property type="molecule type" value="Genomic_DNA"/>
</dbReference>
<feature type="region of interest" description="Disordered" evidence="1">
    <location>
        <begin position="475"/>
        <end position="494"/>
    </location>
</feature>
<dbReference type="Proteomes" id="UP001189429">
    <property type="component" value="Unassembled WGS sequence"/>
</dbReference>
<name>A0ABN9V7P0_9DINO</name>